<proteinExistence type="predicted"/>
<gene>
    <name evidence="1" type="ORF">PM10SUCC1_23860</name>
</gene>
<comment type="caution">
    <text evidence="1">The sequence shown here is derived from an EMBL/GenBank/DDBJ whole genome shotgun (WGS) entry which is preliminary data.</text>
</comment>
<dbReference type="Proteomes" id="UP001144471">
    <property type="component" value="Unassembled WGS sequence"/>
</dbReference>
<sequence>MSNSRGSNCYIVRVIEKITAEGTFLKEKKVVNREEEALKIYNRFLKVYPDCQIECFDYKAGEMVIQNY</sequence>
<reference evidence="1" key="1">
    <citation type="submission" date="2022-12" db="EMBL/GenBank/DDBJ databases">
        <title>Reference genome sequencing for broad-spectrum identification of bacterial and archaeal isolates by mass spectrometry.</title>
        <authorList>
            <person name="Sekiguchi Y."/>
            <person name="Tourlousse D.M."/>
        </authorList>
    </citation>
    <scope>NUCLEOTIDE SEQUENCE</scope>
    <source>
        <strain evidence="1">10succ1</strain>
    </source>
</reference>
<dbReference type="EMBL" id="BSDY01000011">
    <property type="protein sequence ID" value="GLI56872.1"/>
    <property type="molecule type" value="Genomic_DNA"/>
</dbReference>
<dbReference type="AlphaFoldDB" id="A0A9W6GM88"/>
<name>A0A9W6GM88_9FUSO</name>
<evidence type="ECO:0000313" key="2">
    <source>
        <dbReference type="Proteomes" id="UP001144471"/>
    </source>
</evidence>
<dbReference type="RefSeq" id="WP_281836255.1">
    <property type="nucleotide sequence ID" value="NZ_BSDY01000011.1"/>
</dbReference>
<evidence type="ECO:0000313" key="1">
    <source>
        <dbReference type="EMBL" id="GLI56872.1"/>
    </source>
</evidence>
<organism evidence="1 2">
    <name type="scientific">Propionigenium maris DSM 9537</name>
    <dbReference type="NCBI Taxonomy" id="1123000"/>
    <lineage>
        <taxon>Bacteria</taxon>
        <taxon>Fusobacteriati</taxon>
        <taxon>Fusobacteriota</taxon>
        <taxon>Fusobacteriia</taxon>
        <taxon>Fusobacteriales</taxon>
        <taxon>Fusobacteriaceae</taxon>
        <taxon>Propionigenium</taxon>
    </lineage>
</organism>
<protein>
    <submittedName>
        <fullName evidence="1">Uncharacterized protein</fullName>
    </submittedName>
</protein>
<keyword evidence="2" id="KW-1185">Reference proteome</keyword>
<accession>A0A9W6GM88</accession>